<name>A0A5J9VS87_9POAL</name>
<accession>A0A5J9VS87</accession>
<evidence type="ECO:0000313" key="2">
    <source>
        <dbReference type="Proteomes" id="UP000324897"/>
    </source>
</evidence>
<sequence>MIRNGVGRFLRGNGRYLQWRTAVTVTLDNGSSMLLWDMEVVQGPEMVATPRGPRPSQAQGGLGIITIVCEAPGRLSNNYKI</sequence>
<dbReference type="EMBL" id="RWGY01000007">
    <property type="protein sequence ID" value="TVU38421.1"/>
    <property type="molecule type" value="Genomic_DNA"/>
</dbReference>
<organism evidence="1 2">
    <name type="scientific">Eragrostis curvula</name>
    <name type="common">weeping love grass</name>
    <dbReference type="NCBI Taxonomy" id="38414"/>
    <lineage>
        <taxon>Eukaryota</taxon>
        <taxon>Viridiplantae</taxon>
        <taxon>Streptophyta</taxon>
        <taxon>Embryophyta</taxon>
        <taxon>Tracheophyta</taxon>
        <taxon>Spermatophyta</taxon>
        <taxon>Magnoliopsida</taxon>
        <taxon>Liliopsida</taxon>
        <taxon>Poales</taxon>
        <taxon>Poaceae</taxon>
        <taxon>PACMAD clade</taxon>
        <taxon>Chloridoideae</taxon>
        <taxon>Eragrostideae</taxon>
        <taxon>Eragrostidinae</taxon>
        <taxon>Eragrostis</taxon>
    </lineage>
</organism>
<dbReference type="AlphaFoldDB" id="A0A5J9VS87"/>
<dbReference type="Gramene" id="TVU38421">
    <property type="protein sequence ID" value="TVU38421"/>
    <property type="gene ID" value="EJB05_11790"/>
</dbReference>
<protein>
    <submittedName>
        <fullName evidence="1">Uncharacterized protein</fullName>
    </submittedName>
</protein>
<comment type="caution">
    <text evidence="1">The sequence shown here is derived from an EMBL/GenBank/DDBJ whole genome shotgun (WGS) entry which is preliminary data.</text>
</comment>
<feature type="non-terminal residue" evidence="1">
    <location>
        <position position="1"/>
    </location>
</feature>
<reference evidence="1 2" key="1">
    <citation type="journal article" date="2019" name="Sci. Rep.">
        <title>A high-quality genome of Eragrostis curvula grass provides insights into Poaceae evolution and supports new strategies to enhance forage quality.</title>
        <authorList>
            <person name="Carballo J."/>
            <person name="Santos B.A.C.M."/>
            <person name="Zappacosta D."/>
            <person name="Garbus I."/>
            <person name="Selva J.P."/>
            <person name="Gallo C.A."/>
            <person name="Diaz A."/>
            <person name="Albertini E."/>
            <person name="Caccamo M."/>
            <person name="Echenique V."/>
        </authorList>
    </citation>
    <scope>NUCLEOTIDE SEQUENCE [LARGE SCALE GENOMIC DNA]</scope>
    <source>
        <strain evidence="2">cv. Victoria</strain>
        <tissue evidence="1">Leaf</tissue>
    </source>
</reference>
<evidence type="ECO:0000313" key="1">
    <source>
        <dbReference type="EMBL" id="TVU38421.1"/>
    </source>
</evidence>
<proteinExistence type="predicted"/>
<keyword evidence="2" id="KW-1185">Reference proteome</keyword>
<dbReference type="Proteomes" id="UP000324897">
    <property type="component" value="Chromosome 4"/>
</dbReference>
<gene>
    <name evidence="1" type="ORF">EJB05_11790</name>
</gene>